<dbReference type="SMART" id="SM00530">
    <property type="entry name" value="HTH_XRE"/>
    <property type="match status" value="1"/>
</dbReference>
<proteinExistence type="predicted"/>
<dbReference type="CDD" id="cd00093">
    <property type="entry name" value="HTH_XRE"/>
    <property type="match status" value="1"/>
</dbReference>
<accession>A0A4R7B2Q7</accession>
<dbReference type="AlphaFoldDB" id="A0A4R7B2Q7"/>
<gene>
    <name evidence="2" type="ORF">DFP86_11127</name>
</gene>
<evidence type="ECO:0000259" key="1">
    <source>
        <dbReference type="PROSITE" id="PS50943"/>
    </source>
</evidence>
<dbReference type="SUPFAM" id="SSF47413">
    <property type="entry name" value="lambda repressor-like DNA-binding domains"/>
    <property type="match status" value="1"/>
</dbReference>
<keyword evidence="3" id="KW-1185">Reference proteome</keyword>
<dbReference type="GO" id="GO:0003677">
    <property type="term" value="F:DNA binding"/>
    <property type="evidence" value="ECO:0007669"/>
    <property type="project" value="InterPro"/>
</dbReference>
<dbReference type="EMBL" id="SNZP01000011">
    <property type="protein sequence ID" value="TDR76444.1"/>
    <property type="molecule type" value="Genomic_DNA"/>
</dbReference>
<feature type="domain" description="HTH cro/C1-type" evidence="1">
    <location>
        <begin position="20"/>
        <end position="72"/>
    </location>
</feature>
<evidence type="ECO:0000313" key="2">
    <source>
        <dbReference type="EMBL" id="TDR76444.1"/>
    </source>
</evidence>
<dbReference type="Proteomes" id="UP000295611">
    <property type="component" value="Unassembled WGS sequence"/>
</dbReference>
<dbReference type="InterPro" id="IPR001387">
    <property type="entry name" value="Cro/C1-type_HTH"/>
</dbReference>
<sequence length="103" mass="11088">MLIFELASPTAIGLELGRRLRMQRLAQNLSMTELGERAGVSWGTVRNLETKGQASLSSVICVAKALGLANDLNTLFELSLNSIADMEKAAQARSATRARKAGR</sequence>
<name>A0A4R7B2Q7_9NEIS</name>
<protein>
    <submittedName>
        <fullName evidence="2">Helix-turn-helix protein</fullName>
    </submittedName>
</protein>
<reference evidence="2 3" key="1">
    <citation type="submission" date="2019-03" db="EMBL/GenBank/DDBJ databases">
        <title>Genomic Encyclopedia of Type Strains, Phase III (KMG-III): the genomes of soil and plant-associated and newly described type strains.</title>
        <authorList>
            <person name="Whitman W."/>
        </authorList>
    </citation>
    <scope>NUCLEOTIDE SEQUENCE [LARGE SCALE GENOMIC DNA]</scope>
    <source>
        <strain evidence="2 3">CECT 8976</strain>
    </source>
</reference>
<evidence type="ECO:0000313" key="3">
    <source>
        <dbReference type="Proteomes" id="UP000295611"/>
    </source>
</evidence>
<dbReference type="PROSITE" id="PS50943">
    <property type="entry name" value="HTH_CROC1"/>
    <property type="match status" value="1"/>
</dbReference>
<dbReference type="Gene3D" id="1.10.260.40">
    <property type="entry name" value="lambda repressor-like DNA-binding domains"/>
    <property type="match status" value="1"/>
</dbReference>
<comment type="caution">
    <text evidence="2">The sequence shown here is derived from an EMBL/GenBank/DDBJ whole genome shotgun (WGS) entry which is preliminary data.</text>
</comment>
<organism evidence="2 3">
    <name type="scientific">Paludibacterium purpuratum</name>
    <dbReference type="NCBI Taxonomy" id="1144873"/>
    <lineage>
        <taxon>Bacteria</taxon>
        <taxon>Pseudomonadati</taxon>
        <taxon>Pseudomonadota</taxon>
        <taxon>Betaproteobacteria</taxon>
        <taxon>Neisseriales</taxon>
        <taxon>Chromobacteriaceae</taxon>
        <taxon>Paludibacterium</taxon>
    </lineage>
</organism>
<dbReference type="InterPro" id="IPR010982">
    <property type="entry name" value="Lambda_DNA-bd_dom_sf"/>
</dbReference>
<dbReference type="Pfam" id="PF13560">
    <property type="entry name" value="HTH_31"/>
    <property type="match status" value="1"/>
</dbReference>
<dbReference type="RefSeq" id="WP_243729396.1">
    <property type="nucleotide sequence ID" value="NZ_SNZP01000011.1"/>
</dbReference>